<protein>
    <recommendedName>
        <fullName evidence="1">SH3b domain-containing protein</fullName>
    </recommendedName>
</protein>
<organism evidence="2">
    <name type="scientific">uncultured Sulfurovum sp</name>
    <dbReference type="NCBI Taxonomy" id="269237"/>
    <lineage>
        <taxon>Bacteria</taxon>
        <taxon>Pseudomonadati</taxon>
        <taxon>Campylobacterota</taxon>
        <taxon>Epsilonproteobacteria</taxon>
        <taxon>Campylobacterales</taxon>
        <taxon>Sulfurovaceae</taxon>
        <taxon>Sulfurovum</taxon>
        <taxon>environmental samples</taxon>
    </lineage>
</organism>
<dbReference type="Pfam" id="PF08239">
    <property type="entry name" value="SH3_3"/>
    <property type="match status" value="1"/>
</dbReference>
<dbReference type="AlphaFoldDB" id="A0A6S6UFM8"/>
<dbReference type="EMBL" id="CACVAU010000084">
    <property type="protein sequence ID" value="CAA6825799.1"/>
    <property type="molecule type" value="Genomic_DNA"/>
</dbReference>
<dbReference type="PROSITE" id="PS51781">
    <property type="entry name" value="SH3B"/>
    <property type="match status" value="1"/>
</dbReference>
<proteinExistence type="predicted"/>
<dbReference type="InterPro" id="IPR003646">
    <property type="entry name" value="SH3-like_bac-type"/>
</dbReference>
<feature type="domain" description="SH3b" evidence="1">
    <location>
        <begin position="304"/>
        <end position="370"/>
    </location>
</feature>
<sequence length="371" mass="41837">MSKLNKVSAIGSLTSDMFKAENLGITKALEHYEKISGIGSLGLDMFNHKTAYEEAMDSMNKVSAIGSLTSDIFKAENLGITKALEHYEKISGIGSLGLDMFNHKTTYEEAMDSMNKVSAIGSLTSDMFKAENLGITKALEHYEKISGIGSLGLDMFNHKTAYEEAMDSMNRISAIGSLTSDMFKAEGFEKSRALHNALYETISIEPLAVLNPTYEVSEYEIITALEIFKNESLPNIVEEVKQFSPHLKMTLFWIFDKILMVFIMGLIVNHTSDVLKSSNDKTPTQQIQQMKRIPKKINSSLDLTYYRFITADILNVRTKPSIKSDILGKLKRGDFIEVLDKRKNWIKILCKKDGVLIQGWTFTRYTHKFEN</sequence>
<name>A0A6S6UFM8_9BACT</name>
<evidence type="ECO:0000313" key="2">
    <source>
        <dbReference type="EMBL" id="CAA6825799.1"/>
    </source>
</evidence>
<reference evidence="2" key="1">
    <citation type="submission" date="2020-01" db="EMBL/GenBank/DDBJ databases">
        <authorList>
            <person name="Meier V. D."/>
            <person name="Meier V D."/>
        </authorList>
    </citation>
    <scope>NUCLEOTIDE SEQUENCE</scope>
    <source>
        <strain evidence="2">HLG_WM_MAG_05</strain>
    </source>
</reference>
<dbReference type="Gene3D" id="2.30.30.40">
    <property type="entry name" value="SH3 Domains"/>
    <property type="match status" value="1"/>
</dbReference>
<accession>A0A6S6UFM8</accession>
<gene>
    <name evidence="2" type="ORF">HELGO_WM7432</name>
</gene>
<evidence type="ECO:0000259" key="1">
    <source>
        <dbReference type="PROSITE" id="PS51781"/>
    </source>
</evidence>